<dbReference type="InterPro" id="IPR036638">
    <property type="entry name" value="HLH_DNA-bd_sf"/>
</dbReference>
<feature type="region of interest" description="Disordered" evidence="6">
    <location>
        <begin position="1"/>
        <end position="28"/>
    </location>
</feature>
<dbReference type="EMBL" id="JABSTU010000009">
    <property type="protein sequence ID" value="KAH8020950.1"/>
    <property type="molecule type" value="Genomic_DNA"/>
</dbReference>
<dbReference type="Pfam" id="PF00010">
    <property type="entry name" value="HLH"/>
    <property type="match status" value="1"/>
</dbReference>
<reference evidence="8" key="2">
    <citation type="submission" date="2021-09" db="EMBL/GenBank/DDBJ databases">
        <authorList>
            <person name="Jia N."/>
            <person name="Wang J."/>
            <person name="Shi W."/>
            <person name="Du L."/>
            <person name="Sun Y."/>
            <person name="Zhan W."/>
            <person name="Jiang J."/>
            <person name="Wang Q."/>
            <person name="Zhang B."/>
            <person name="Ji P."/>
            <person name="Sakyi L.B."/>
            <person name="Cui X."/>
            <person name="Yuan T."/>
            <person name="Jiang B."/>
            <person name="Yang W."/>
            <person name="Lam T.T.-Y."/>
            <person name="Chang Q."/>
            <person name="Ding S."/>
            <person name="Wang X."/>
            <person name="Zhu J."/>
            <person name="Ruan X."/>
            <person name="Zhao L."/>
            <person name="Wei J."/>
            <person name="Que T."/>
            <person name="Du C."/>
            <person name="Cheng J."/>
            <person name="Dai P."/>
            <person name="Han X."/>
            <person name="Huang E."/>
            <person name="Gao Y."/>
            <person name="Liu J."/>
            <person name="Shao H."/>
            <person name="Ye R."/>
            <person name="Li L."/>
            <person name="Wei W."/>
            <person name="Wang X."/>
            <person name="Wang C."/>
            <person name="Huo Q."/>
            <person name="Li W."/>
            <person name="Guo W."/>
            <person name="Chen H."/>
            <person name="Chen S."/>
            <person name="Zhou L."/>
            <person name="Zhou L."/>
            <person name="Ni X."/>
            <person name="Tian J."/>
            <person name="Zhou Y."/>
            <person name="Sheng Y."/>
            <person name="Liu T."/>
            <person name="Pan Y."/>
            <person name="Xia L."/>
            <person name="Li J."/>
            <person name="Zhao F."/>
            <person name="Cao W."/>
        </authorList>
    </citation>
    <scope>NUCLEOTIDE SEQUENCE</scope>
    <source>
        <strain evidence="8">Rmic-2018</strain>
        <tissue evidence="8">Larvae</tissue>
    </source>
</reference>
<dbReference type="InterPro" id="IPR039091">
    <property type="entry name" value="AHR/AHRR"/>
</dbReference>
<evidence type="ECO:0000256" key="1">
    <source>
        <dbReference type="ARBA" id="ARBA00004123"/>
    </source>
</evidence>
<gene>
    <name evidence="8" type="ORF">HPB51_010340</name>
</gene>
<dbReference type="InterPro" id="IPR011598">
    <property type="entry name" value="bHLH_dom"/>
</dbReference>
<name>A0A9J6DGB2_RHIMP</name>
<dbReference type="GO" id="GO:0006805">
    <property type="term" value="P:xenobiotic metabolic process"/>
    <property type="evidence" value="ECO:0007669"/>
    <property type="project" value="InterPro"/>
</dbReference>
<evidence type="ECO:0000256" key="2">
    <source>
        <dbReference type="ARBA" id="ARBA00023015"/>
    </source>
</evidence>
<dbReference type="CDD" id="cd19730">
    <property type="entry name" value="bHLH-PAS_spineless_like"/>
    <property type="match status" value="1"/>
</dbReference>
<evidence type="ECO:0000259" key="7">
    <source>
        <dbReference type="PROSITE" id="PS50888"/>
    </source>
</evidence>
<evidence type="ECO:0000256" key="6">
    <source>
        <dbReference type="SAM" id="MobiDB-lite"/>
    </source>
</evidence>
<dbReference type="AlphaFoldDB" id="A0A9J6DGB2"/>
<dbReference type="PANTHER" id="PTHR10649:SF12">
    <property type="entry name" value="SPINELESS, ISOFORM C"/>
    <property type="match status" value="1"/>
</dbReference>
<evidence type="ECO:0000256" key="4">
    <source>
        <dbReference type="ARBA" id="ARBA00023163"/>
    </source>
</evidence>
<keyword evidence="3" id="KW-0238">DNA-binding</keyword>
<keyword evidence="2" id="KW-0805">Transcription regulation</keyword>
<evidence type="ECO:0000256" key="3">
    <source>
        <dbReference type="ARBA" id="ARBA00023125"/>
    </source>
</evidence>
<dbReference type="GO" id="GO:0005634">
    <property type="term" value="C:nucleus"/>
    <property type="evidence" value="ECO:0007669"/>
    <property type="project" value="UniProtKB-SubCell"/>
</dbReference>
<proteinExistence type="predicted"/>
<dbReference type="Proteomes" id="UP000821866">
    <property type="component" value="Chromosome 7"/>
</dbReference>
<feature type="domain" description="BHLH" evidence="7">
    <location>
        <begin position="16"/>
        <end position="69"/>
    </location>
</feature>
<dbReference type="GO" id="GO:0004879">
    <property type="term" value="F:nuclear receptor activity"/>
    <property type="evidence" value="ECO:0007669"/>
    <property type="project" value="TreeGrafter"/>
</dbReference>
<dbReference type="VEuPathDB" id="VectorBase:LOC119173850"/>
<dbReference type="GO" id="GO:0000976">
    <property type="term" value="F:transcription cis-regulatory region binding"/>
    <property type="evidence" value="ECO:0007669"/>
    <property type="project" value="TreeGrafter"/>
</dbReference>
<protein>
    <recommendedName>
        <fullName evidence="7">BHLH domain-containing protein</fullName>
    </recommendedName>
</protein>
<keyword evidence="5" id="KW-0539">Nucleus</keyword>
<dbReference type="SUPFAM" id="SSF47459">
    <property type="entry name" value="HLH, helix-loop-helix DNA-binding domain"/>
    <property type="match status" value="1"/>
</dbReference>
<dbReference type="GO" id="GO:0034751">
    <property type="term" value="C:aryl hydrocarbon receptor complex"/>
    <property type="evidence" value="ECO:0007669"/>
    <property type="project" value="TreeGrafter"/>
</dbReference>
<dbReference type="FunFam" id="4.10.280.10:FF:000041">
    <property type="entry name" value="aryl hydrocarbon receptor repressor"/>
    <property type="match status" value="1"/>
</dbReference>
<keyword evidence="4" id="KW-0804">Transcription</keyword>
<comment type="subcellular location">
    <subcellularLocation>
        <location evidence="1">Nucleus</location>
    </subcellularLocation>
</comment>
<comment type="caution">
    <text evidence="8">The sequence shown here is derived from an EMBL/GenBank/DDBJ whole genome shotgun (WGS) entry which is preliminary data.</text>
</comment>
<evidence type="ECO:0000313" key="9">
    <source>
        <dbReference type="Proteomes" id="UP000821866"/>
    </source>
</evidence>
<dbReference type="SMART" id="SM00353">
    <property type="entry name" value="HLH"/>
    <property type="match status" value="1"/>
</dbReference>
<dbReference type="PROSITE" id="PS50888">
    <property type="entry name" value="BHLH"/>
    <property type="match status" value="1"/>
</dbReference>
<accession>A0A9J6DGB2</accession>
<organism evidence="8 9">
    <name type="scientific">Rhipicephalus microplus</name>
    <name type="common">Cattle tick</name>
    <name type="synonym">Boophilus microplus</name>
    <dbReference type="NCBI Taxonomy" id="6941"/>
    <lineage>
        <taxon>Eukaryota</taxon>
        <taxon>Metazoa</taxon>
        <taxon>Ecdysozoa</taxon>
        <taxon>Arthropoda</taxon>
        <taxon>Chelicerata</taxon>
        <taxon>Arachnida</taxon>
        <taxon>Acari</taxon>
        <taxon>Parasitiformes</taxon>
        <taxon>Ixodida</taxon>
        <taxon>Ixodoidea</taxon>
        <taxon>Ixodidae</taxon>
        <taxon>Rhipicephalinae</taxon>
        <taxon>Rhipicephalus</taxon>
        <taxon>Boophilus</taxon>
    </lineage>
</organism>
<keyword evidence="9" id="KW-1185">Reference proteome</keyword>
<dbReference type="Gene3D" id="4.10.280.10">
    <property type="entry name" value="Helix-loop-helix DNA-binding domain"/>
    <property type="match status" value="1"/>
</dbReference>
<reference evidence="8" key="1">
    <citation type="journal article" date="2020" name="Cell">
        <title>Large-Scale Comparative Analyses of Tick Genomes Elucidate Their Genetic Diversity and Vector Capacities.</title>
        <authorList>
            <consortium name="Tick Genome and Microbiome Consortium (TIGMIC)"/>
            <person name="Jia N."/>
            <person name="Wang J."/>
            <person name="Shi W."/>
            <person name="Du L."/>
            <person name="Sun Y."/>
            <person name="Zhan W."/>
            <person name="Jiang J.F."/>
            <person name="Wang Q."/>
            <person name="Zhang B."/>
            <person name="Ji P."/>
            <person name="Bell-Sakyi L."/>
            <person name="Cui X.M."/>
            <person name="Yuan T.T."/>
            <person name="Jiang B.G."/>
            <person name="Yang W.F."/>
            <person name="Lam T.T."/>
            <person name="Chang Q.C."/>
            <person name="Ding S.J."/>
            <person name="Wang X.J."/>
            <person name="Zhu J.G."/>
            <person name="Ruan X.D."/>
            <person name="Zhao L."/>
            <person name="Wei J.T."/>
            <person name="Ye R.Z."/>
            <person name="Que T.C."/>
            <person name="Du C.H."/>
            <person name="Zhou Y.H."/>
            <person name="Cheng J.X."/>
            <person name="Dai P.F."/>
            <person name="Guo W.B."/>
            <person name="Han X.H."/>
            <person name="Huang E.J."/>
            <person name="Li L.F."/>
            <person name="Wei W."/>
            <person name="Gao Y.C."/>
            <person name="Liu J.Z."/>
            <person name="Shao H.Z."/>
            <person name="Wang X."/>
            <person name="Wang C.C."/>
            <person name="Yang T.C."/>
            <person name="Huo Q.B."/>
            <person name="Li W."/>
            <person name="Chen H.Y."/>
            <person name="Chen S.E."/>
            <person name="Zhou L.G."/>
            <person name="Ni X.B."/>
            <person name="Tian J.H."/>
            <person name="Sheng Y."/>
            <person name="Liu T."/>
            <person name="Pan Y.S."/>
            <person name="Xia L.Y."/>
            <person name="Li J."/>
            <person name="Zhao F."/>
            <person name="Cao W.C."/>
        </authorList>
    </citation>
    <scope>NUCLEOTIDE SEQUENCE</scope>
    <source>
        <strain evidence="8">Rmic-2018</strain>
    </source>
</reference>
<dbReference type="GO" id="GO:0046983">
    <property type="term" value="F:protein dimerization activity"/>
    <property type="evidence" value="ECO:0007669"/>
    <property type="project" value="InterPro"/>
</dbReference>
<evidence type="ECO:0000256" key="5">
    <source>
        <dbReference type="ARBA" id="ARBA00023242"/>
    </source>
</evidence>
<sequence>MWSPISVRVAPKEGPNGQPVKSNPSKRHRERLNAELDTLASLLPFDQNVLSKLDKLSILRLSVSYLRTKSYFQGREDPPSLDLLAAPSPEGWEAVLTSTSLAVQLQAVQRAEEVAIRFSLAGHLPP</sequence>
<dbReference type="PANTHER" id="PTHR10649">
    <property type="entry name" value="ARYL HYDROCARBON RECEPTOR"/>
    <property type="match status" value="1"/>
</dbReference>
<evidence type="ECO:0000313" key="8">
    <source>
        <dbReference type="EMBL" id="KAH8020950.1"/>
    </source>
</evidence>